<keyword evidence="2" id="KW-1185">Reference proteome</keyword>
<name>A0A4U6XED3_9PEZI</name>
<reference evidence="1 2" key="1">
    <citation type="journal article" date="2019" name="PLoS ONE">
        <title>Comparative genome analysis indicates high evolutionary potential of pathogenicity genes in Colletotrichum tanaceti.</title>
        <authorList>
            <person name="Lelwala R.V."/>
            <person name="Korhonen P.K."/>
            <person name="Young N.D."/>
            <person name="Scott J.B."/>
            <person name="Ades P.A."/>
            <person name="Gasser R.B."/>
            <person name="Taylor P.W.J."/>
        </authorList>
    </citation>
    <scope>NUCLEOTIDE SEQUENCE [LARGE SCALE GENOMIC DNA]</scope>
    <source>
        <strain evidence="1">BRIP57314</strain>
    </source>
</reference>
<dbReference type="Proteomes" id="UP000310108">
    <property type="component" value="Unassembled WGS sequence"/>
</dbReference>
<protein>
    <submittedName>
        <fullName evidence="1">Uncharacterized protein</fullName>
    </submittedName>
</protein>
<dbReference type="OrthoDB" id="2922289at2759"/>
<evidence type="ECO:0000313" key="1">
    <source>
        <dbReference type="EMBL" id="TKW54168.1"/>
    </source>
</evidence>
<dbReference type="PANTHER" id="PTHR40788">
    <property type="entry name" value="CLR5 DOMAIN-CONTAINING PROTEIN-RELATED"/>
    <property type="match status" value="1"/>
</dbReference>
<dbReference type="STRING" id="1306861.A0A4U6XED3"/>
<dbReference type="EMBL" id="PJEX01000151">
    <property type="protein sequence ID" value="TKW54168.1"/>
    <property type="molecule type" value="Genomic_DNA"/>
</dbReference>
<proteinExistence type="predicted"/>
<organism evidence="1 2">
    <name type="scientific">Colletotrichum tanaceti</name>
    <dbReference type="NCBI Taxonomy" id="1306861"/>
    <lineage>
        <taxon>Eukaryota</taxon>
        <taxon>Fungi</taxon>
        <taxon>Dikarya</taxon>
        <taxon>Ascomycota</taxon>
        <taxon>Pezizomycotina</taxon>
        <taxon>Sordariomycetes</taxon>
        <taxon>Hypocreomycetidae</taxon>
        <taxon>Glomerellales</taxon>
        <taxon>Glomerellaceae</taxon>
        <taxon>Colletotrichum</taxon>
        <taxon>Colletotrichum destructivum species complex</taxon>
    </lineage>
</organism>
<sequence length="566" mass="65176">MQPRADHRFNPFSPNNDWLDSDDDADLAGLDISDPAFMEQLLGQPVVHKSPAEVRIDSQQLAASIFHSHTRLQAILARHEETIQQRWLKKKKHQRLDLLTRAWGSDLAPAHRPDFEAFRKGSMSLVSAGESYRDQFMWPYINQEDLLQRKNLLLLLNVRGRHSPCDFAGVDWKAMHLGCVSKKIVSLFLNGYVMILNGAHDPLSYGKLLAWDDDPDCFDWMCTRKQFLPGEGLLVLEAQQRTLQFLVKCCEGILHDFPSHTLTDDVYPLREEPHWKSDKEKDRDGFDSLAVMAEEAPYRVPARLDVDRIESLLQAKVAAAEDHIWALREDRGYFVEQLTDVREHRQEMLKDTDGDVHPTLKRARQHILQARVVGETVFSAYVELEVFAELHRQAKELRAVYARNAPALSPAKDMPEELLATVLNFRHYLNQAAKGPLNQLKQSVVASPPMRRFYARDPPEDNDSSFIRIRSRGGIKMNKVESQLTWLLKTLWEDGQDLFFLQMPLVLDELERLLQAEPQCKELVTARIADIIGNLSVLSQCINQLEHLQPWARAFEYQLVDREARI</sequence>
<accession>A0A4U6XED3</accession>
<gene>
    <name evidence="1" type="ORF">CTA1_6680</name>
</gene>
<dbReference type="AlphaFoldDB" id="A0A4U6XED3"/>
<dbReference type="PANTHER" id="PTHR40788:SF2">
    <property type="entry name" value="CLR5 DOMAIN-CONTAINING PROTEIN"/>
    <property type="match status" value="1"/>
</dbReference>
<evidence type="ECO:0000313" key="2">
    <source>
        <dbReference type="Proteomes" id="UP000310108"/>
    </source>
</evidence>
<comment type="caution">
    <text evidence="1">The sequence shown here is derived from an EMBL/GenBank/DDBJ whole genome shotgun (WGS) entry which is preliminary data.</text>
</comment>